<feature type="transmembrane region" description="Helical" evidence="7">
    <location>
        <begin position="126"/>
        <end position="145"/>
    </location>
</feature>
<feature type="transmembrane region" description="Helical" evidence="7">
    <location>
        <begin position="92"/>
        <end position="114"/>
    </location>
</feature>
<gene>
    <name evidence="11" type="ORF">QYM36_016521</name>
</gene>
<organism evidence="11 12">
    <name type="scientific">Artemia franciscana</name>
    <name type="common">Brine shrimp</name>
    <name type="synonym">Artemia sanfranciscana</name>
    <dbReference type="NCBI Taxonomy" id="6661"/>
    <lineage>
        <taxon>Eukaryota</taxon>
        <taxon>Metazoa</taxon>
        <taxon>Ecdysozoa</taxon>
        <taxon>Arthropoda</taxon>
        <taxon>Crustacea</taxon>
        <taxon>Branchiopoda</taxon>
        <taxon>Anostraca</taxon>
        <taxon>Artemiidae</taxon>
        <taxon>Artemia</taxon>
    </lineage>
</organism>
<evidence type="ECO:0000259" key="10">
    <source>
        <dbReference type="Pfam" id="PF07670"/>
    </source>
</evidence>
<feature type="transmembrane region" description="Helical" evidence="7">
    <location>
        <begin position="385"/>
        <end position="407"/>
    </location>
</feature>
<dbReference type="InterPro" id="IPR011642">
    <property type="entry name" value="Gate_dom"/>
</dbReference>
<proteinExistence type="inferred from homology"/>
<dbReference type="PANTHER" id="PTHR10590">
    <property type="entry name" value="SODIUM/NUCLEOSIDE COTRANSPORTER"/>
    <property type="match status" value="1"/>
</dbReference>
<evidence type="ECO:0000256" key="5">
    <source>
        <dbReference type="ARBA" id="ARBA00022989"/>
    </source>
</evidence>
<feature type="transmembrane region" description="Helical" evidence="7">
    <location>
        <begin position="506"/>
        <end position="526"/>
    </location>
</feature>
<feature type="transmembrane region" description="Helical" evidence="7">
    <location>
        <begin position="174"/>
        <end position="193"/>
    </location>
</feature>
<accession>A0AA88KTT4</accession>
<evidence type="ECO:0000256" key="3">
    <source>
        <dbReference type="ARBA" id="ARBA00022475"/>
    </source>
</evidence>
<evidence type="ECO:0000259" key="8">
    <source>
        <dbReference type="Pfam" id="PF01773"/>
    </source>
</evidence>
<evidence type="ECO:0000259" key="9">
    <source>
        <dbReference type="Pfam" id="PF07662"/>
    </source>
</evidence>
<feature type="transmembrane region" description="Helical" evidence="7">
    <location>
        <begin position="601"/>
        <end position="624"/>
    </location>
</feature>
<dbReference type="GO" id="GO:0005415">
    <property type="term" value="F:nucleoside:sodium symporter activity"/>
    <property type="evidence" value="ECO:0007669"/>
    <property type="project" value="TreeGrafter"/>
</dbReference>
<feature type="transmembrane region" description="Helical" evidence="7">
    <location>
        <begin position="202"/>
        <end position="219"/>
    </location>
</feature>
<dbReference type="GO" id="GO:0005886">
    <property type="term" value="C:plasma membrane"/>
    <property type="evidence" value="ECO:0007669"/>
    <property type="project" value="UniProtKB-SubCell"/>
</dbReference>
<dbReference type="InterPro" id="IPR008276">
    <property type="entry name" value="C_nuclsd_transpt"/>
</dbReference>
<feature type="domain" description="Nucleoside transporter/FeoB GTPase Gate" evidence="10">
    <location>
        <begin position="310"/>
        <end position="407"/>
    </location>
</feature>
<feature type="domain" description="Concentrative nucleoside transporter C-terminal" evidence="9">
    <location>
        <begin position="413"/>
        <end position="621"/>
    </location>
</feature>
<evidence type="ECO:0000313" key="11">
    <source>
        <dbReference type="EMBL" id="KAK2706513.1"/>
    </source>
</evidence>
<dbReference type="Pfam" id="PF07670">
    <property type="entry name" value="Gate"/>
    <property type="match status" value="1"/>
</dbReference>
<comment type="caution">
    <text evidence="11">The sequence shown here is derived from an EMBL/GenBank/DDBJ whole genome shotgun (WGS) entry which is preliminary data.</text>
</comment>
<protein>
    <recommendedName>
        <fullName evidence="13">Sodium/nucleoside cotransporter</fullName>
    </recommendedName>
</protein>
<keyword evidence="6 7" id="KW-0472">Membrane</keyword>
<dbReference type="Pfam" id="PF07662">
    <property type="entry name" value="Nucleos_tra2_C"/>
    <property type="match status" value="1"/>
</dbReference>
<dbReference type="EMBL" id="JAVRJZ010000020">
    <property type="protein sequence ID" value="KAK2706513.1"/>
    <property type="molecule type" value="Genomic_DNA"/>
</dbReference>
<evidence type="ECO:0000256" key="6">
    <source>
        <dbReference type="ARBA" id="ARBA00023136"/>
    </source>
</evidence>
<dbReference type="Proteomes" id="UP001187531">
    <property type="component" value="Unassembled WGS sequence"/>
</dbReference>
<name>A0AA88KTT4_ARTSF</name>
<feature type="transmembrane region" description="Helical" evidence="7">
    <location>
        <begin position="470"/>
        <end position="494"/>
    </location>
</feature>
<dbReference type="InterPro" id="IPR011657">
    <property type="entry name" value="CNT_C_dom"/>
</dbReference>
<keyword evidence="5 7" id="KW-1133">Transmembrane helix</keyword>
<dbReference type="PANTHER" id="PTHR10590:SF4">
    <property type="entry name" value="SOLUTE CARRIER FAMILY 28 MEMBER 3"/>
    <property type="match status" value="1"/>
</dbReference>
<feature type="transmembrane region" description="Helical" evidence="7">
    <location>
        <begin position="413"/>
        <end position="433"/>
    </location>
</feature>
<feature type="transmembrane region" description="Helical" evidence="7">
    <location>
        <begin position="309"/>
        <end position="331"/>
    </location>
</feature>
<keyword evidence="4 7" id="KW-0812">Transmembrane</keyword>
<feature type="transmembrane region" description="Helical" evidence="7">
    <location>
        <begin position="225"/>
        <end position="245"/>
    </location>
</feature>
<feature type="domain" description="Concentrative nucleoside transporter N-terminal" evidence="8">
    <location>
        <begin position="206"/>
        <end position="278"/>
    </location>
</feature>
<keyword evidence="12" id="KW-1185">Reference proteome</keyword>
<evidence type="ECO:0000256" key="4">
    <source>
        <dbReference type="ARBA" id="ARBA00022692"/>
    </source>
</evidence>
<evidence type="ECO:0008006" key="13">
    <source>
        <dbReference type="Google" id="ProtNLM"/>
    </source>
</evidence>
<dbReference type="InterPro" id="IPR002668">
    <property type="entry name" value="CNT_N_dom"/>
</dbReference>
<feature type="transmembrane region" description="Helical" evidence="7">
    <location>
        <begin position="343"/>
        <end position="364"/>
    </location>
</feature>
<evidence type="ECO:0000256" key="7">
    <source>
        <dbReference type="SAM" id="Phobius"/>
    </source>
</evidence>
<dbReference type="Pfam" id="PF01773">
    <property type="entry name" value="Nucleos_tra2_N"/>
    <property type="match status" value="1"/>
</dbReference>
<sequence length="636" mass="69309">MPRTVNDVILYMDEHDRKGIINPAFIQESTNITNEGHGVVLDIQNDEVVDQKNRPINQNETPVFTSERLPFMKNWKDKVKEFTTKNKSSISIFKIGAIYCFFIAYIVAAVTIRLKKDSDIDWCDGAGLLIIISVIVTLSITYKIVKQSLSSNTNFQKVSNSVVTKIIQLWNLRFTPAVIVAIVVISLAVFIVIDTADQRERLRSSLGLLVLIFLGFVFSKHPLKIRWRCAIWGFGLQFAFGLLALRWATGRRALECIGYKVSTFLDFSNVGASFVYNHLVDGQPLTAELTSPELNATVIIKPETIGSVFAFKILSVVFFFNFFIQILYYYGVMQWIVSRLGRLLSATVGSTAAESMSTAANVFLAQTEAPLVIKPYLPLMTMSELHTVMSGGFATVAGSVLAAYISYGIEATHLIAASIMAAPGSLAMAKMLYPETKASKTTVKDIKMEKGTESNALDAAAQGAANAVMVVLNICASLIAFLSFIAFVNSLFAWVFQMIDVEGITFVWIITKIFIPLAWCLGVDALECEMVAELIATKNVVNEFAGFSKLGQLKSSNLISSRGEGIATFAMCGFANPGSIGIQLAVIGTMAPTRKGDLARIVIRAFISGSMTSLVNACIAGILLDNPGVSGGNPIN</sequence>
<evidence type="ECO:0000313" key="12">
    <source>
        <dbReference type="Proteomes" id="UP001187531"/>
    </source>
</evidence>
<comment type="subcellular location">
    <subcellularLocation>
        <location evidence="1">Cell membrane</location>
        <topology evidence="1">Multi-pass membrane protein</topology>
    </subcellularLocation>
</comment>
<comment type="similarity">
    <text evidence="2">Belongs to the concentrative nucleoside transporter (CNT) (TC 2.A.41) family.</text>
</comment>
<evidence type="ECO:0000256" key="1">
    <source>
        <dbReference type="ARBA" id="ARBA00004651"/>
    </source>
</evidence>
<evidence type="ECO:0000256" key="2">
    <source>
        <dbReference type="ARBA" id="ARBA00009033"/>
    </source>
</evidence>
<keyword evidence="3" id="KW-1003">Cell membrane</keyword>
<dbReference type="AlphaFoldDB" id="A0AA88KTT4"/>
<reference evidence="11" key="1">
    <citation type="submission" date="2023-07" db="EMBL/GenBank/DDBJ databases">
        <title>Chromosome-level genome assembly of Artemia franciscana.</title>
        <authorList>
            <person name="Jo E."/>
        </authorList>
    </citation>
    <scope>NUCLEOTIDE SEQUENCE</scope>
    <source>
        <tissue evidence="11">Whole body</tissue>
    </source>
</reference>